<dbReference type="Pfam" id="PF19263">
    <property type="entry name" value="DUF5906"/>
    <property type="match status" value="1"/>
</dbReference>
<gene>
    <name evidence="6" type="ORF">CA12_27150</name>
</gene>
<evidence type="ECO:0000256" key="4">
    <source>
        <dbReference type="SAM" id="MobiDB-lite"/>
    </source>
</evidence>
<dbReference type="InterPro" id="IPR045455">
    <property type="entry name" value="NrS-1_pol-like_helicase"/>
</dbReference>
<keyword evidence="3" id="KW-0067">ATP-binding</keyword>
<reference evidence="6 7" key="1">
    <citation type="submission" date="2019-02" db="EMBL/GenBank/DDBJ databases">
        <title>Deep-cultivation of Planctomycetes and their phenomic and genomic characterization uncovers novel biology.</title>
        <authorList>
            <person name="Wiegand S."/>
            <person name="Jogler M."/>
            <person name="Boedeker C."/>
            <person name="Pinto D."/>
            <person name="Vollmers J."/>
            <person name="Rivas-Marin E."/>
            <person name="Kohn T."/>
            <person name="Peeters S.H."/>
            <person name="Heuer A."/>
            <person name="Rast P."/>
            <person name="Oberbeckmann S."/>
            <person name="Bunk B."/>
            <person name="Jeske O."/>
            <person name="Meyerdierks A."/>
            <person name="Storesund J.E."/>
            <person name="Kallscheuer N."/>
            <person name="Luecker S."/>
            <person name="Lage O.M."/>
            <person name="Pohl T."/>
            <person name="Merkel B.J."/>
            <person name="Hornburger P."/>
            <person name="Mueller R.-W."/>
            <person name="Bruemmer F."/>
            <person name="Labrenz M."/>
            <person name="Spormann A.M."/>
            <person name="Op den Camp H."/>
            <person name="Overmann J."/>
            <person name="Amann R."/>
            <person name="Jetten M.S.M."/>
            <person name="Mascher T."/>
            <person name="Medema M.H."/>
            <person name="Devos D.P."/>
            <person name="Kaster A.-K."/>
            <person name="Ovreas L."/>
            <person name="Rohde M."/>
            <person name="Galperin M.Y."/>
            <person name="Jogler C."/>
        </authorList>
    </citation>
    <scope>NUCLEOTIDE SEQUENCE [LARGE SCALE GENOMIC DNA]</scope>
    <source>
        <strain evidence="6 7">CA12</strain>
    </source>
</reference>
<dbReference type="Pfam" id="PF12965">
    <property type="entry name" value="DUF3854"/>
    <property type="match status" value="1"/>
</dbReference>
<dbReference type="GO" id="GO:0005524">
    <property type="term" value="F:ATP binding"/>
    <property type="evidence" value="ECO:0007669"/>
    <property type="project" value="UniProtKB-KW"/>
</dbReference>
<dbReference type="EMBL" id="CP036265">
    <property type="protein sequence ID" value="QDT16609.1"/>
    <property type="molecule type" value="Genomic_DNA"/>
</dbReference>
<dbReference type="InterPro" id="IPR006500">
    <property type="entry name" value="Helicase_put_C_phage/plasmid"/>
</dbReference>
<dbReference type="InterPro" id="IPR051620">
    <property type="entry name" value="ORF904-like_C"/>
</dbReference>
<dbReference type="SUPFAM" id="SSF52540">
    <property type="entry name" value="P-loop containing nucleoside triphosphate hydrolases"/>
    <property type="match status" value="1"/>
</dbReference>
<dbReference type="InterPro" id="IPR027417">
    <property type="entry name" value="P-loop_NTPase"/>
</dbReference>
<dbReference type="GO" id="GO:0016787">
    <property type="term" value="F:hydrolase activity"/>
    <property type="evidence" value="ECO:0007669"/>
    <property type="project" value="UniProtKB-KW"/>
</dbReference>
<evidence type="ECO:0000256" key="2">
    <source>
        <dbReference type="ARBA" id="ARBA00022801"/>
    </source>
</evidence>
<keyword evidence="7" id="KW-1185">Reference proteome</keyword>
<dbReference type="CDD" id="cd01029">
    <property type="entry name" value="TOPRIM_primases"/>
    <property type="match status" value="1"/>
</dbReference>
<evidence type="ECO:0000256" key="3">
    <source>
        <dbReference type="ARBA" id="ARBA00022840"/>
    </source>
</evidence>
<dbReference type="Proteomes" id="UP000318741">
    <property type="component" value="Chromosome"/>
</dbReference>
<evidence type="ECO:0000256" key="1">
    <source>
        <dbReference type="ARBA" id="ARBA00022741"/>
    </source>
</evidence>
<proteinExistence type="predicted"/>
<dbReference type="PANTHER" id="PTHR35372">
    <property type="entry name" value="ATP BINDING PROTEIN-RELATED"/>
    <property type="match status" value="1"/>
</dbReference>
<accession>A0A517PB64</accession>
<sequence length="654" mass="71059">MGITQQNVPGQGPGGDDPLLPHHRKELEEGAGLTAGTIREARIRSAGPVEATERLGWANPNPKLGNAMLLPLDDTPDGPVQAKFDRPLTGENGKPRKYETTRGHAADAYIPPDARDGVLTTKAPVVITEGIKKALKAVQEGIPTIALLGLWMFKVKGEERLVPGLEQVDWDGREVTIVFDSDGRTNRSVRQAAVSLAELLKAAGAEVKVLFLPPGPNGKKVGIDDFLLAHPVEELEALIADAGPPESIEDAGRRKAGLVDPEELGSVILVSRAVDGVPGVWVRDGEIYQWDKNRFVDVSDDEFKLRSVTTLKPHFVEVRPKVVSGAVMHAKADALMPRGVGEGDWIVGGPPDGWADPAEVFPAANGLLHLPFFATRAPCLIDHTPRRFTRWVSPVPYDPTAPRPETWLRFLHDQLFPGRPEPVRLLRQFAGGLLMQQAVFQKMLMMIGPGRSGKGTIMWVFESLLGPEMRSAVPLKKLGGQFDGADLLDKRLLSIGDLRLPTDRRSREAPIEMLLSLSGGDPITFDRKYKEPVTARPPVRIVIASNELPVLPDPSGVIASRFVGVKFTDSFDGVEDPRLKDKLRPELPAILNWALAGYLDLIETGRLVEPAGSDGLRAELEALASPVKVFVKDACVLGANEAVPAAKLRELFSQ</sequence>
<protein>
    <recommendedName>
        <fullName evidence="5">SF3 helicase domain-containing protein</fullName>
    </recommendedName>
</protein>
<organism evidence="6 7">
    <name type="scientific">Alienimonas californiensis</name>
    <dbReference type="NCBI Taxonomy" id="2527989"/>
    <lineage>
        <taxon>Bacteria</taxon>
        <taxon>Pseudomonadati</taxon>
        <taxon>Planctomycetota</taxon>
        <taxon>Planctomycetia</taxon>
        <taxon>Planctomycetales</taxon>
        <taxon>Planctomycetaceae</taxon>
        <taxon>Alienimonas</taxon>
    </lineage>
</organism>
<dbReference type="AlphaFoldDB" id="A0A517PB64"/>
<evidence type="ECO:0000313" key="7">
    <source>
        <dbReference type="Proteomes" id="UP000318741"/>
    </source>
</evidence>
<dbReference type="NCBIfam" id="TIGR01613">
    <property type="entry name" value="primase_Cterm"/>
    <property type="match status" value="1"/>
</dbReference>
<keyword evidence="1" id="KW-0547">Nucleotide-binding</keyword>
<dbReference type="InterPro" id="IPR034154">
    <property type="entry name" value="TOPRIM_DnaG/twinkle"/>
</dbReference>
<dbReference type="PANTHER" id="PTHR35372:SF2">
    <property type="entry name" value="SF3 HELICASE DOMAIN-CONTAINING PROTEIN"/>
    <property type="match status" value="1"/>
</dbReference>
<dbReference type="PROSITE" id="PS51206">
    <property type="entry name" value="SF3_HELICASE_1"/>
    <property type="match status" value="1"/>
</dbReference>
<feature type="domain" description="SF3 helicase" evidence="5">
    <location>
        <begin position="421"/>
        <end position="580"/>
    </location>
</feature>
<dbReference type="InterPro" id="IPR014015">
    <property type="entry name" value="Helicase_SF3_DNA-vir"/>
</dbReference>
<evidence type="ECO:0000313" key="6">
    <source>
        <dbReference type="EMBL" id="QDT16609.1"/>
    </source>
</evidence>
<keyword evidence="2" id="KW-0378">Hydrolase</keyword>
<evidence type="ECO:0000259" key="5">
    <source>
        <dbReference type="PROSITE" id="PS51206"/>
    </source>
</evidence>
<dbReference type="InterPro" id="IPR024385">
    <property type="entry name" value="DUF3854"/>
</dbReference>
<dbReference type="Gene3D" id="3.40.50.300">
    <property type="entry name" value="P-loop containing nucleotide triphosphate hydrolases"/>
    <property type="match status" value="1"/>
</dbReference>
<dbReference type="KEGG" id="acaf:CA12_27150"/>
<name>A0A517PB64_9PLAN</name>
<feature type="region of interest" description="Disordered" evidence="4">
    <location>
        <begin position="1"/>
        <end position="22"/>
    </location>
</feature>
<dbReference type="Gene3D" id="3.40.1360.10">
    <property type="match status" value="1"/>
</dbReference>